<proteinExistence type="predicted"/>
<evidence type="ECO:0000256" key="1">
    <source>
        <dbReference type="ARBA" id="ARBA00022603"/>
    </source>
</evidence>
<dbReference type="Gene3D" id="3.40.50.150">
    <property type="entry name" value="Vaccinia Virus protein VP39"/>
    <property type="match status" value="1"/>
</dbReference>
<evidence type="ECO:0000313" key="4">
    <source>
        <dbReference type="EMBL" id="GIO28786.1"/>
    </source>
</evidence>
<dbReference type="PANTHER" id="PTHR47816">
    <property type="entry name" value="RIBOSOMAL RNA SMALL SUBUNIT METHYLTRANSFERASE C"/>
    <property type="match status" value="1"/>
</dbReference>
<comment type="caution">
    <text evidence="4">The sequence shown here is derived from an EMBL/GenBank/DDBJ whole genome shotgun (WGS) entry which is preliminary data.</text>
</comment>
<dbReference type="Pfam" id="PF05175">
    <property type="entry name" value="MTS"/>
    <property type="match status" value="1"/>
</dbReference>
<dbReference type="SUPFAM" id="SSF53335">
    <property type="entry name" value="S-adenosyl-L-methionine-dependent methyltransferases"/>
    <property type="match status" value="1"/>
</dbReference>
<protein>
    <recommendedName>
        <fullName evidence="3">Methyltransferase small domain-containing protein</fullName>
    </recommendedName>
</protein>
<dbReference type="InterPro" id="IPR046977">
    <property type="entry name" value="RsmC/RlmG"/>
</dbReference>
<keyword evidence="5" id="KW-1185">Reference proteome</keyword>
<dbReference type="InterPro" id="IPR007848">
    <property type="entry name" value="Small_mtfrase_dom"/>
</dbReference>
<organism evidence="4 5">
    <name type="scientific">Ornithinibacillus bavariensis</name>
    <dbReference type="NCBI Taxonomy" id="545502"/>
    <lineage>
        <taxon>Bacteria</taxon>
        <taxon>Bacillati</taxon>
        <taxon>Bacillota</taxon>
        <taxon>Bacilli</taxon>
        <taxon>Bacillales</taxon>
        <taxon>Bacillaceae</taxon>
        <taxon>Ornithinibacillus</taxon>
    </lineage>
</organism>
<dbReference type="RefSeq" id="WP_212922239.1">
    <property type="nucleotide sequence ID" value="NZ_BORP01000009.1"/>
</dbReference>
<keyword evidence="2" id="KW-0808">Transferase</keyword>
<dbReference type="GO" id="GO:0008757">
    <property type="term" value="F:S-adenosylmethionine-dependent methyltransferase activity"/>
    <property type="evidence" value="ECO:0007669"/>
    <property type="project" value="InterPro"/>
</dbReference>
<dbReference type="GO" id="GO:0032259">
    <property type="term" value="P:methylation"/>
    <property type="evidence" value="ECO:0007669"/>
    <property type="project" value="UniProtKB-KW"/>
</dbReference>
<dbReference type="InterPro" id="IPR029063">
    <property type="entry name" value="SAM-dependent_MTases_sf"/>
</dbReference>
<evidence type="ECO:0000313" key="5">
    <source>
        <dbReference type="Proteomes" id="UP000676917"/>
    </source>
</evidence>
<dbReference type="AlphaFoldDB" id="A0A919XAX1"/>
<keyword evidence="1" id="KW-0489">Methyltransferase</keyword>
<dbReference type="Proteomes" id="UP000676917">
    <property type="component" value="Unassembled WGS sequence"/>
</dbReference>
<accession>A0A919XAX1</accession>
<evidence type="ECO:0000256" key="2">
    <source>
        <dbReference type="ARBA" id="ARBA00022679"/>
    </source>
</evidence>
<reference evidence="4" key="1">
    <citation type="submission" date="2021-03" db="EMBL/GenBank/DDBJ databases">
        <title>Antimicrobial resistance genes in bacteria isolated from Japanese honey, and their potential for conferring macrolide and lincosamide resistance in the American foulbrood pathogen Paenibacillus larvae.</title>
        <authorList>
            <person name="Okamoto M."/>
            <person name="Kumagai M."/>
            <person name="Kanamori H."/>
            <person name="Takamatsu D."/>
        </authorList>
    </citation>
    <scope>NUCLEOTIDE SEQUENCE</scope>
    <source>
        <strain evidence="4">J43TS3</strain>
    </source>
</reference>
<feature type="domain" description="Methyltransferase small" evidence="3">
    <location>
        <begin position="28"/>
        <end position="196"/>
    </location>
</feature>
<dbReference type="EMBL" id="BORP01000009">
    <property type="protein sequence ID" value="GIO28786.1"/>
    <property type="molecule type" value="Genomic_DNA"/>
</dbReference>
<dbReference type="CDD" id="cd02440">
    <property type="entry name" value="AdoMet_MTases"/>
    <property type="match status" value="1"/>
</dbReference>
<sequence length="200" mass="22226">MTEHYFSQKPQSKSSPMTWNYKLRGKNYVFSSDVGVFSKNEVDFGTRLLVETFTPPQVPGDILDLGCGYGPIGMAIANEMPERTVVMADVNERALSLAKTNTEQNGIHNVEIVISNQFSSLKERSFAAILTNPPIRAGKKVVHGMFEGSKDRLHKGGELWVVIQKKQGAPSAIEKIEALFGNCETIERSKGYYILRAVKD</sequence>
<evidence type="ECO:0000259" key="3">
    <source>
        <dbReference type="Pfam" id="PF05175"/>
    </source>
</evidence>
<name>A0A919XAX1_9BACI</name>
<dbReference type="PANTHER" id="PTHR47816:SF4">
    <property type="entry name" value="RIBOSOMAL RNA SMALL SUBUNIT METHYLTRANSFERASE C"/>
    <property type="match status" value="1"/>
</dbReference>
<gene>
    <name evidence="4" type="primary">ybxB</name>
    <name evidence="4" type="ORF">J43TS3_33970</name>
</gene>